<sequence length="273" mass="30774">MRRVATACGLFLLLLSVVLLVTAINTPRYTDAAAFRQGVDALAAIEARESTAHAAAMQKDLQSMTKDEDQKLRLRMQATYDDLEKKYHGLLDTYESNKSKLLDYGGTALVMALVLLMAGVFSRTPSRRVQLHLCLFAAALLTFGAFVFGFWLWLAREQISPWGALPAPYLVLGVLGFGLVPAIWAAGHLLLVPEVYYQRQPLWLALSRRVHPWLGLMSVLFALATVLSLFFGFWWWTITFLVWTYAYMSMAASHRACHLFADQEPEWPPAWNT</sequence>
<feature type="transmembrane region" description="Helical" evidence="1">
    <location>
        <begin position="133"/>
        <end position="155"/>
    </location>
</feature>
<dbReference type="AlphaFoldDB" id="A0A5C0ASI4"/>
<keyword evidence="1" id="KW-0812">Transmembrane</keyword>
<keyword evidence="1" id="KW-1133">Transmembrane helix</keyword>
<dbReference type="KEGG" id="pacr:FXN63_04505"/>
<feature type="transmembrane region" description="Helical" evidence="1">
    <location>
        <begin position="101"/>
        <end position="121"/>
    </location>
</feature>
<keyword evidence="1" id="KW-0472">Membrane</keyword>
<name>A0A5C0ASI4_9BURK</name>
<reference evidence="2 3" key="1">
    <citation type="submission" date="2019-08" db="EMBL/GenBank/DDBJ databases">
        <title>Amphibian skin-associated Pigmentiphaga: genome sequence and occurrence across geography and hosts.</title>
        <authorList>
            <person name="Bletz M.C."/>
            <person name="Bunk B."/>
            <person name="Sproeer C."/>
            <person name="Biwer P."/>
            <person name="Reiter S."/>
            <person name="Rabemananjara F.C.E."/>
            <person name="Schulz S."/>
            <person name="Overmann J."/>
            <person name="Vences M."/>
        </authorList>
    </citation>
    <scope>NUCLEOTIDE SEQUENCE [LARGE SCALE GENOMIC DNA]</scope>
    <source>
        <strain evidence="2 3">Mada1488</strain>
    </source>
</reference>
<feature type="transmembrane region" description="Helical" evidence="1">
    <location>
        <begin position="167"/>
        <end position="192"/>
    </location>
</feature>
<evidence type="ECO:0000313" key="2">
    <source>
        <dbReference type="EMBL" id="QEI05178.1"/>
    </source>
</evidence>
<dbReference type="Proteomes" id="UP000325161">
    <property type="component" value="Chromosome"/>
</dbReference>
<proteinExistence type="predicted"/>
<feature type="transmembrane region" description="Helical" evidence="1">
    <location>
        <begin position="213"/>
        <end position="236"/>
    </location>
</feature>
<evidence type="ECO:0000313" key="3">
    <source>
        <dbReference type="Proteomes" id="UP000325161"/>
    </source>
</evidence>
<protein>
    <submittedName>
        <fullName evidence="2">Uncharacterized protein</fullName>
    </submittedName>
</protein>
<accession>A0A5C0ASI4</accession>
<dbReference type="EMBL" id="CP043046">
    <property type="protein sequence ID" value="QEI05178.1"/>
    <property type="molecule type" value="Genomic_DNA"/>
</dbReference>
<keyword evidence="3" id="KW-1185">Reference proteome</keyword>
<dbReference type="RefSeq" id="WP_148813233.1">
    <property type="nucleotide sequence ID" value="NZ_CP043046.1"/>
</dbReference>
<evidence type="ECO:0000256" key="1">
    <source>
        <dbReference type="SAM" id="Phobius"/>
    </source>
</evidence>
<organism evidence="2 3">
    <name type="scientific">Pigmentiphaga aceris</name>
    <dbReference type="NCBI Taxonomy" id="1940612"/>
    <lineage>
        <taxon>Bacteria</taxon>
        <taxon>Pseudomonadati</taxon>
        <taxon>Pseudomonadota</taxon>
        <taxon>Betaproteobacteria</taxon>
        <taxon>Burkholderiales</taxon>
        <taxon>Alcaligenaceae</taxon>
        <taxon>Pigmentiphaga</taxon>
    </lineage>
</organism>
<gene>
    <name evidence="2" type="ORF">FXN63_04505</name>
</gene>